<dbReference type="EnsemblMetazoa" id="CapteT76740">
    <property type="protein sequence ID" value="CapteP76740"/>
    <property type="gene ID" value="CapteG76740"/>
</dbReference>
<dbReference type="OrthoDB" id="206213at2759"/>
<proteinExistence type="predicted"/>
<accession>R7T3X8</accession>
<dbReference type="CDD" id="cd03426">
    <property type="entry name" value="NUDIX_CoAse_Nudt7"/>
    <property type="match status" value="1"/>
</dbReference>
<organism evidence="9">
    <name type="scientific">Capitella teleta</name>
    <name type="common">Polychaete worm</name>
    <dbReference type="NCBI Taxonomy" id="283909"/>
    <lineage>
        <taxon>Eukaryota</taxon>
        <taxon>Metazoa</taxon>
        <taxon>Spiralia</taxon>
        <taxon>Lophotrochozoa</taxon>
        <taxon>Annelida</taxon>
        <taxon>Polychaeta</taxon>
        <taxon>Sedentaria</taxon>
        <taxon>Scolecida</taxon>
        <taxon>Capitellidae</taxon>
        <taxon>Capitella</taxon>
    </lineage>
</organism>
<reference evidence="10" key="3">
    <citation type="submission" date="2015-06" db="UniProtKB">
        <authorList>
            <consortium name="EnsemblMetazoa"/>
        </authorList>
    </citation>
    <scope>IDENTIFICATION</scope>
</reference>
<dbReference type="PROSITE" id="PS51462">
    <property type="entry name" value="NUDIX"/>
    <property type="match status" value="1"/>
</dbReference>
<dbReference type="Pfam" id="PF00293">
    <property type="entry name" value="NUDIX"/>
    <property type="match status" value="1"/>
</dbReference>
<protein>
    <recommendedName>
        <fullName evidence="8">Nudix hydrolase domain-containing protein</fullName>
    </recommendedName>
</protein>
<reference evidence="11" key="1">
    <citation type="submission" date="2012-12" db="EMBL/GenBank/DDBJ databases">
        <authorList>
            <person name="Hellsten U."/>
            <person name="Grimwood J."/>
            <person name="Chapman J.A."/>
            <person name="Shapiro H."/>
            <person name="Aerts A."/>
            <person name="Otillar R.P."/>
            <person name="Terry A.Y."/>
            <person name="Boore J.L."/>
            <person name="Simakov O."/>
            <person name="Marletaz F."/>
            <person name="Cho S.-J."/>
            <person name="Edsinger-Gonzales E."/>
            <person name="Havlak P."/>
            <person name="Kuo D.-H."/>
            <person name="Larsson T."/>
            <person name="Lv J."/>
            <person name="Arendt D."/>
            <person name="Savage R."/>
            <person name="Osoegawa K."/>
            <person name="de Jong P."/>
            <person name="Lindberg D.R."/>
            <person name="Seaver E.C."/>
            <person name="Weisblat D.A."/>
            <person name="Putnam N.H."/>
            <person name="Grigoriev I.V."/>
            <person name="Rokhsar D.S."/>
        </authorList>
    </citation>
    <scope>NUCLEOTIDE SEQUENCE</scope>
    <source>
        <strain evidence="11">I ESC-2004</strain>
    </source>
</reference>
<dbReference type="HOGENOM" id="CLU_040940_5_1_1"/>
<evidence type="ECO:0000256" key="7">
    <source>
        <dbReference type="SAM" id="Phobius"/>
    </source>
</evidence>
<dbReference type="PANTHER" id="PTHR12992">
    <property type="entry name" value="NUDIX HYDROLASE"/>
    <property type="match status" value="1"/>
</dbReference>
<feature type="non-terminal residue" evidence="9">
    <location>
        <position position="171"/>
    </location>
</feature>
<keyword evidence="6" id="KW-0464">Manganese</keyword>
<dbReference type="InterPro" id="IPR015797">
    <property type="entry name" value="NUDIX_hydrolase-like_dom_sf"/>
</dbReference>
<dbReference type="GO" id="GO:0015938">
    <property type="term" value="P:coenzyme A catabolic process"/>
    <property type="evidence" value="ECO:0007669"/>
    <property type="project" value="TreeGrafter"/>
</dbReference>
<dbReference type="EMBL" id="AMQN01015894">
    <property type="status" value="NOT_ANNOTATED_CDS"/>
    <property type="molecule type" value="Genomic_DNA"/>
</dbReference>
<evidence type="ECO:0000256" key="1">
    <source>
        <dbReference type="ARBA" id="ARBA00001936"/>
    </source>
</evidence>
<evidence type="ECO:0000256" key="6">
    <source>
        <dbReference type="ARBA" id="ARBA00023211"/>
    </source>
</evidence>
<keyword evidence="4" id="KW-0378">Hydrolase</keyword>
<dbReference type="PANTHER" id="PTHR12992:SF24">
    <property type="entry name" value="PEROXISOMAL COENZYME A DIPHOSPHATASE NUDT7"/>
    <property type="match status" value="1"/>
</dbReference>
<dbReference type="SUPFAM" id="SSF55811">
    <property type="entry name" value="Nudix"/>
    <property type="match status" value="1"/>
</dbReference>
<evidence type="ECO:0000256" key="5">
    <source>
        <dbReference type="ARBA" id="ARBA00022842"/>
    </source>
</evidence>
<evidence type="ECO:0000259" key="8">
    <source>
        <dbReference type="PROSITE" id="PS51462"/>
    </source>
</evidence>
<feature type="non-terminal residue" evidence="9">
    <location>
        <position position="1"/>
    </location>
</feature>
<comment type="cofactor">
    <cofactor evidence="1">
        <name>Mn(2+)</name>
        <dbReference type="ChEBI" id="CHEBI:29035"/>
    </cofactor>
</comment>
<reference evidence="9 11" key="2">
    <citation type="journal article" date="2013" name="Nature">
        <title>Insights into bilaterian evolution from three spiralian genomes.</title>
        <authorList>
            <person name="Simakov O."/>
            <person name="Marletaz F."/>
            <person name="Cho S.J."/>
            <person name="Edsinger-Gonzales E."/>
            <person name="Havlak P."/>
            <person name="Hellsten U."/>
            <person name="Kuo D.H."/>
            <person name="Larsson T."/>
            <person name="Lv J."/>
            <person name="Arendt D."/>
            <person name="Savage R."/>
            <person name="Osoegawa K."/>
            <person name="de Jong P."/>
            <person name="Grimwood J."/>
            <person name="Chapman J.A."/>
            <person name="Shapiro H."/>
            <person name="Aerts A."/>
            <person name="Otillar R.P."/>
            <person name="Terry A.Y."/>
            <person name="Boore J.L."/>
            <person name="Grigoriev I.V."/>
            <person name="Lindberg D.R."/>
            <person name="Seaver E.C."/>
            <person name="Weisblat D.A."/>
            <person name="Putnam N.H."/>
            <person name="Rokhsar D.S."/>
        </authorList>
    </citation>
    <scope>NUCLEOTIDE SEQUENCE</scope>
    <source>
        <strain evidence="9 11">I ESC-2004</strain>
    </source>
</reference>
<gene>
    <name evidence="9" type="ORF">CAPTEDRAFT_76740</name>
</gene>
<dbReference type="AlphaFoldDB" id="R7T3X8"/>
<dbReference type="Gene3D" id="3.90.79.10">
    <property type="entry name" value="Nucleoside Triphosphate Pyrophosphohydrolase"/>
    <property type="match status" value="1"/>
</dbReference>
<comment type="cofactor">
    <cofactor evidence="2">
        <name>Mg(2+)</name>
        <dbReference type="ChEBI" id="CHEBI:18420"/>
    </cofactor>
</comment>
<evidence type="ECO:0000313" key="10">
    <source>
        <dbReference type="EnsemblMetazoa" id="CapteP76740"/>
    </source>
</evidence>
<keyword evidence="7" id="KW-1133">Transmembrane helix</keyword>
<keyword evidence="3" id="KW-0479">Metal-binding</keyword>
<keyword evidence="5" id="KW-0460">Magnesium</keyword>
<keyword evidence="7" id="KW-0472">Membrane</keyword>
<feature type="transmembrane region" description="Helical" evidence="7">
    <location>
        <begin position="147"/>
        <end position="165"/>
    </location>
</feature>
<evidence type="ECO:0000313" key="9">
    <source>
        <dbReference type="EMBL" id="ELT87411.1"/>
    </source>
</evidence>
<evidence type="ECO:0000256" key="3">
    <source>
        <dbReference type="ARBA" id="ARBA00022723"/>
    </source>
</evidence>
<sequence length="171" mass="19202">LRKAAILIPLEIRDNEIFIWLTLRSKNVTHDKGHVSFPGGMQDKGDRDAIATCLREAHEEIGLLPDRVTIISEHTPQINSRRVTVTPIVGLLSPGFDPLPNEEVAKCFAVPLKRFLSQTGHDHIITTFFEREIQVNFFTDQIDGEDIITWGLTAGFAICIAVAVLREMPEF</sequence>
<evidence type="ECO:0000313" key="11">
    <source>
        <dbReference type="Proteomes" id="UP000014760"/>
    </source>
</evidence>
<dbReference type="GO" id="GO:0010945">
    <property type="term" value="F:coenzyme A diphosphatase activity"/>
    <property type="evidence" value="ECO:0007669"/>
    <property type="project" value="InterPro"/>
</dbReference>
<dbReference type="InterPro" id="IPR000086">
    <property type="entry name" value="NUDIX_hydrolase_dom"/>
</dbReference>
<keyword evidence="11" id="KW-1185">Reference proteome</keyword>
<dbReference type="OMA" id="GMRDETD"/>
<dbReference type="Proteomes" id="UP000014760">
    <property type="component" value="Unassembled WGS sequence"/>
</dbReference>
<dbReference type="GO" id="GO:0046872">
    <property type="term" value="F:metal ion binding"/>
    <property type="evidence" value="ECO:0007669"/>
    <property type="project" value="UniProtKB-KW"/>
</dbReference>
<evidence type="ECO:0000256" key="2">
    <source>
        <dbReference type="ARBA" id="ARBA00001946"/>
    </source>
</evidence>
<dbReference type="STRING" id="283909.R7T3X8"/>
<keyword evidence="7" id="KW-0812">Transmembrane</keyword>
<feature type="domain" description="Nudix hydrolase" evidence="8">
    <location>
        <begin position="1"/>
        <end position="139"/>
    </location>
</feature>
<dbReference type="EMBL" id="KB312333">
    <property type="protein sequence ID" value="ELT87411.1"/>
    <property type="molecule type" value="Genomic_DNA"/>
</dbReference>
<name>R7T3X8_CAPTE</name>
<evidence type="ECO:0000256" key="4">
    <source>
        <dbReference type="ARBA" id="ARBA00022801"/>
    </source>
</evidence>
<dbReference type="InterPro" id="IPR045121">
    <property type="entry name" value="CoAse"/>
</dbReference>